<name>A0ABN2ADP3_9ACTN</name>
<feature type="domain" description="Bacterial Ig-like" evidence="1">
    <location>
        <begin position="383"/>
        <end position="459"/>
    </location>
</feature>
<comment type="caution">
    <text evidence="2">The sequence shown here is derived from an EMBL/GenBank/DDBJ whole genome shotgun (WGS) entry which is preliminary data.</text>
</comment>
<proteinExistence type="predicted"/>
<dbReference type="InterPro" id="IPR013783">
    <property type="entry name" value="Ig-like_fold"/>
</dbReference>
<gene>
    <name evidence="2" type="ORF">GCM10009788_19520</name>
</gene>
<evidence type="ECO:0000313" key="2">
    <source>
        <dbReference type="EMBL" id="GAA1515241.1"/>
    </source>
</evidence>
<evidence type="ECO:0000313" key="3">
    <source>
        <dbReference type="Proteomes" id="UP001500842"/>
    </source>
</evidence>
<accession>A0ABN2ADP3</accession>
<evidence type="ECO:0000259" key="1">
    <source>
        <dbReference type="Pfam" id="PF16640"/>
    </source>
</evidence>
<reference evidence="2 3" key="1">
    <citation type="journal article" date="2019" name="Int. J. Syst. Evol. Microbiol.">
        <title>The Global Catalogue of Microorganisms (GCM) 10K type strain sequencing project: providing services to taxonomists for standard genome sequencing and annotation.</title>
        <authorList>
            <consortium name="The Broad Institute Genomics Platform"/>
            <consortium name="The Broad Institute Genome Sequencing Center for Infectious Disease"/>
            <person name="Wu L."/>
            <person name="Ma J."/>
        </authorList>
    </citation>
    <scope>NUCLEOTIDE SEQUENCE [LARGE SCALE GENOMIC DNA]</scope>
    <source>
        <strain evidence="2 3">JCM 14942</strain>
    </source>
</reference>
<dbReference type="Pfam" id="PF16640">
    <property type="entry name" value="Big_3_5"/>
    <property type="match status" value="1"/>
</dbReference>
<dbReference type="EMBL" id="BAAAOR010000014">
    <property type="protein sequence ID" value="GAA1515241.1"/>
    <property type="molecule type" value="Genomic_DNA"/>
</dbReference>
<sequence length="461" mass="46975">MTTTLRLGRPVLAVLVALLLGTGLLRPAPAAADQPGGWYDGGIGYTQVINCFGLIQGTPYTEAGIGAYAGYWADPDSGVPAVGQTFWIHYAVYGMGNPCVGGTYFHPTISLPAGVTFDTSQQIRCGYDGSGGAAPQGNCPGWANMSGGSYYNDRDSGLWGVAQGHHWEFQFPVKATQPLSGASLTIGVKTIDGNNDATVTLRAPIYVFGAGGTGQPGSPHQVLYSNPSSVNTATDPDGGATRYGFISYFQAITNNLGGSIGVDLSTNASTPQWSKSLAYGGGDPAVYLWTDWNEPEFPTLSPGTTYYWRGRFTPTGGTTTYGAWQSFTTATAGAGGGASTGTGPLGSTGGGLPGGLSGSSSLGGALTAIKASATVKAKAKGKLRAGRKGKLTVTVSSARGASGTVTVTRKGKVIGTGVLAGGKAVVKLRKLKAGKHKLVVSYAGDAAVHPASAKAKVVVRR</sequence>
<dbReference type="Proteomes" id="UP001500842">
    <property type="component" value="Unassembled WGS sequence"/>
</dbReference>
<protein>
    <recommendedName>
        <fullName evidence="1">Bacterial Ig-like domain-containing protein</fullName>
    </recommendedName>
</protein>
<dbReference type="InterPro" id="IPR032109">
    <property type="entry name" value="Big_3_5"/>
</dbReference>
<organism evidence="2 3">
    <name type="scientific">Nocardioides humi</name>
    <dbReference type="NCBI Taxonomy" id="449461"/>
    <lineage>
        <taxon>Bacteria</taxon>
        <taxon>Bacillati</taxon>
        <taxon>Actinomycetota</taxon>
        <taxon>Actinomycetes</taxon>
        <taxon>Propionibacteriales</taxon>
        <taxon>Nocardioidaceae</taxon>
        <taxon>Nocardioides</taxon>
    </lineage>
</organism>
<dbReference type="Gene3D" id="2.60.40.10">
    <property type="entry name" value="Immunoglobulins"/>
    <property type="match status" value="1"/>
</dbReference>
<keyword evidence="3" id="KW-1185">Reference proteome</keyword>
<dbReference type="RefSeq" id="WP_141005489.1">
    <property type="nucleotide sequence ID" value="NZ_BAAAOR010000014.1"/>
</dbReference>